<evidence type="ECO:0000313" key="2">
    <source>
        <dbReference type="Proteomes" id="UP001412067"/>
    </source>
</evidence>
<gene>
    <name evidence="1" type="ORF">KSP40_PGU001075</name>
</gene>
<dbReference type="PANTHER" id="PTHR21266:SF29">
    <property type="entry name" value="PROTEIN TIC 55, CHLOROPLASTIC"/>
    <property type="match status" value="1"/>
</dbReference>
<proteinExistence type="predicted"/>
<dbReference type="InterPro" id="IPR050584">
    <property type="entry name" value="Cholesterol_7-desaturase"/>
</dbReference>
<accession>A0ABR2LDN9</accession>
<comment type="caution">
    <text evidence="1">The sequence shown here is derived from an EMBL/GenBank/DDBJ whole genome shotgun (WGS) entry which is preliminary data.</text>
</comment>
<dbReference type="PANTHER" id="PTHR21266">
    <property type="entry name" value="IRON-SULFUR DOMAIN CONTAINING PROTEIN"/>
    <property type="match status" value="1"/>
</dbReference>
<reference evidence="1 2" key="1">
    <citation type="journal article" date="2022" name="Nat. Plants">
        <title>Genomes of leafy and leafless Platanthera orchids illuminate the evolution of mycoheterotrophy.</title>
        <authorList>
            <person name="Li M.H."/>
            <person name="Liu K.W."/>
            <person name="Li Z."/>
            <person name="Lu H.C."/>
            <person name="Ye Q.L."/>
            <person name="Zhang D."/>
            <person name="Wang J.Y."/>
            <person name="Li Y.F."/>
            <person name="Zhong Z.M."/>
            <person name="Liu X."/>
            <person name="Yu X."/>
            <person name="Liu D.K."/>
            <person name="Tu X.D."/>
            <person name="Liu B."/>
            <person name="Hao Y."/>
            <person name="Liao X.Y."/>
            <person name="Jiang Y.T."/>
            <person name="Sun W.H."/>
            <person name="Chen J."/>
            <person name="Chen Y.Q."/>
            <person name="Ai Y."/>
            <person name="Zhai J.W."/>
            <person name="Wu S.S."/>
            <person name="Zhou Z."/>
            <person name="Hsiao Y.Y."/>
            <person name="Wu W.L."/>
            <person name="Chen Y.Y."/>
            <person name="Lin Y.F."/>
            <person name="Hsu J.L."/>
            <person name="Li C.Y."/>
            <person name="Wang Z.W."/>
            <person name="Zhao X."/>
            <person name="Zhong W.Y."/>
            <person name="Ma X.K."/>
            <person name="Ma L."/>
            <person name="Huang J."/>
            <person name="Chen G.Z."/>
            <person name="Huang M.Z."/>
            <person name="Huang L."/>
            <person name="Peng D.H."/>
            <person name="Luo Y.B."/>
            <person name="Zou S.Q."/>
            <person name="Chen S.P."/>
            <person name="Lan S."/>
            <person name="Tsai W.C."/>
            <person name="Van de Peer Y."/>
            <person name="Liu Z.J."/>
        </authorList>
    </citation>
    <scope>NUCLEOTIDE SEQUENCE [LARGE SCALE GENOMIC DNA]</scope>
    <source>
        <strain evidence="1">Lor288</strain>
    </source>
</reference>
<protein>
    <submittedName>
        <fullName evidence="1">Uncharacterized protein</fullName>
    </submittedName>
</protein>
<sequence>MSVELSKQQEYCQAFTSYRAVLSYSDTSNIHELSYAHSILLENLMDPAHVPISHNCTDWTTRREDAEQLIMTVAERSIRGFAGQWGCSKNPTLMNSLRF</sequence>
<dbReference type="Proteomes" id="UP001412067">
    <property type="component" value="Unassembled WGS sequence"/>
</dbReference>
<evidence type="ECO:0000313" key="1">
    <source>
        <dbReference type="EMBL" id="KAK8937998.1"/>
    </source>
</evidence>
<name>A0ABR2LDN9_9ASPA</name>
<keyword evidence="2" id="KW-1185">Reference proteome</keyword>
<organism evidence="1 2">
    <name type="scientific">Platanthera guangdongensis</name>
    <dbReference type="NCBI Taxonomy" id="2320717"/>
    <lineage>
        <taxon>Eukaryota</taxon>
        <taxon>Viridiplantae</taxon>
        <taxon>Streptophyta</taxon>
        <taxon>Embryophyta</taxon>
        <taxon>Tracheophyta</taxon>
        <taxon>Spermatophyta</taxon>
        <taxon>Magnoliopsida</taxon>
        <taxon>Liliopsida</taxon>
        <taxon>Asparagales</taxon>
        <taxon>Orchidaceae</taxon>
        <taxon>Orchidoideae</taxon>
        <taxon>Orchideae</taxon>
        <taxon>Orchidinae</taxon>
        <taxon>Platanthera</taxon>
    </lineage>
</organism>
<dbReference type="EMBL" id="JBBWWR010000021">
    <property type="protein sequence ID" value="KAK8937998.1"/>
    <property type="molecule type" value="Genomic_DNA"/>
</dbReference>